<feature type="transmembrane region" description="Helical" evidence="6">
    <location>
        <begin position="179"/>
        <end position="198"/>
    </location>
</feature>
<evidence type="ECO:0000313" key="9">
    <source>
        <dbReference type="Proteomes" id="UP001064489"/>
    </source>
</evidence>
<feature type="transmembrane region" description="Helical" evidence="6">
    <location>
        <begin position="141"/>
        <end position="167"/>
    </location>
</feature>
<evidence type="ECO:0000259" key="7">
    <source>
        <dbReference type="PROSITE" id="PS50042"/>
    </source>
</evidence>
<dbReference type="GO" id="GO:0016020">
    <property type="term" value="C:membrane"/>
    <property type="evidence" value="ECO:0007669"/>
    <property type="project" value="UniProtKB-SubCell"/>
</dbReference>
<reference evidence="8" key="2">
    <citation type="submission" date="2023-02" db="EMBL/GenBank/DDBJ databases">
        <authorList>
            <person name="Swenson N.G."/>
            <person name="Wegrzyn J.L."/>
            <person name="Mcevoy S.L."/>
        </authorList>
    </citation>
    <scope>NUCLEOTIDE SEQUENCE</scope>
    <source>
        <strain evidence="8">91603</strain>
        <tissue evidence="8">Leaf</tissue>
    </source>
</reference>
<keyword evidence="3" id="KW-0547">Nucleotide-binding</keyword>
<evidence type="ECO:0000256" key="5">
    <source>
        <dbReference type="ARBA" id="ARBA00023303"/>
    </source>
</evidence>
<keyword evidence="4" id="KW-0406">Ion transport</keyword>
<dbReference type="InterPro" id="IPR018490">
    <property type="entry name" value="cNMP-bd_dom_sf"/>
</dbReference>
<dbReference type="PANTHER" id="PTHR45651:SF5">
    <property type="entry name" value="CYCLIC NUCLEOTIDE-GATED ION CHANNEL 1"/>
    <property type="match status" value="1"/>
</dbReference>
<feature type="transmembrane region" description="Helical" evidence="6">
    <location>
        <begin position="68"/>
        <end position="90"/>
    </location>
</feature>
<keyword evidence="3" id="KW-0142">cGMP-binding</keyword>
<keyword evidence="1" id="KW-0140">cGMP</keyword>
<feature type="transmembrane region" description="Helical" evidence="6">
    <location>
        <begin position="288"/>
        <end position="306"/>
    </location>
</feature>
<dbReference type="CDD" id="cd00038">
    <property type="entry name" value="CAP_ED"/>
    <property type="match status" value="1"/>
</dbReference>
<keyword evidence="9" id="KW-1185">Reference proteome</keyword>
<dbReference type="AlphaFoldDB" id="A0AAD5IH57"/>
<dbReference type="GO" id="GO:0034220">
    <property type="term" value="P:monoatomic ion transmembrane transport"/>
    <property type="evidence" value="ECO:0007669"/>
    <property type="project" value="UniProtKB-KW"/>
</dbReference>
<accession>A0AAD5IH57</accession>
<keyword evidence="6" id="KW-1133">Transmembrane helix</keyword>
<proteinExistence type="predicted"/>
<name>A0AAD5IH57_ACENE</name>
<dbReference type="GO" id="GO:0005516">
    <property type="term" value="F:calmodulin binding"/>
    <property type="evidence" value="ECO:0007669"/>
    <property type="project" value="UniProtKB-KW"/>
</dbReference>
<dbReference type="Proteomes" id="UP001064489">
    <property type="component" value="Chromosome 2"/>
</dbReference>
<dbReference type="Gene3D" id="1.10.287.630">
    <property type="entry name" value="Helix hairpin bin"/>
    <property type="match status" value="1"/>
</dbReference>
<keyword evidence="4" id="KW-1071">Ligand-gated ion channel</keyword>
<sequence length="707" mass="81485">MDVDFAVESVTFRAAWARSLGLVWIKNIVDEEEGRKVKNRSQEIEFRGRYIARQLSRELRDGEVDVTYIMFGNLAMIGVVLLRTICDFLYLICLTIPQWTRFRQKYSRNHFLFLSCLLVLSNLPLPQGTVISLFIRQKTQTGMSFVAVIIYSQIPLRIIIIVCHLNYLANPLGGFDIRLFVLIYSWSAYLVGALWYFYSIFKKAHCWKKACKMLTGCDDDRFCDESLRHYQGNTTNCSFGIYNELIQYHIVEVKDFPRKLLFCFRWGLQSLSSFGQNLQTDGNTRDNLFVIAISISGVLLFVILIGEMQRYKQSVDARVERRKLKVQQLHNCMLFKNLSENLQQQVKEYRGSVWKETKGVSVKGIDAVNLLSDLSEDLKRKIKRELCLGSLKKVKEFERWSEAMLDELCDCVKPVSYTEHTHIVLEGDKIDEILFCVQGKLRTYLVRNVNTGYTAGSSRRRTILNHLRDGDEFFGEELVAWFQADPYSSDLPISTKTILVLTEVVGFAFMSVDLKKGYCALEGTCEPLSRRKHHQQSLISRNNCRLRSRFKNHKFEFSLGRSFSNLRAFSQGKCAVFQNPFSHHFPILRLLVEAIAASSFIHQSSANPSLYIAHGELKIRRFDLTHLDDRPSELTNRITQLLQAVLHSCMASASLGFMPRIFERCNITMDVDFTVESVTLRAAWARSLGLVWFKVARLAREAKQCVG</sequence>
<evidence type="ECO:0000256" key="4">
    <source>
        <dbReference type="ARBA" id="ARBA00023286"/>
    </source>
</evidence>
<dbReference type="InterPro" id="IPR000595">
    <property type="entry name" value="cNMP-bd_dom"/>
</dbReference>
<feature type="domain" description="Cyclic nucleotide-binding" evidence="7">
    <location>
        <begin position="396"/>
        <end position="473"/>
    </location>
</feature>
<feature type="transmembrane region" description="Helical" evidence="6">
    <location>
        <begin position="111"/>
        <end position="135"/>
    </location>
</feature>
<keyword evidence="4" id="KW-0813">Transport</keyword>
<dbReference type="Gene3D" id="2.60.120.10">
    <property type="entry name" value="Jelly Rolls"/>
    <property type="match status" value="1"/>
</dbReference>
<dbReference type="InterPro" id="IPR014710">
    <property type="entry name" value="RmlC-like_jellyroll"/>
</dbReference>
<protein>
    <recommendedName>
        <fullName evidence="7">Cyclic nucleotide-binding domain-containing protein</fullName>
    </recommendedName>
</protein>
<dbReference type="PANTHER" id="PTHR45651">
    <property type="entry name" value="CYCLIC NUCLEOTIDE-GATED ION CHANNEL 15-RELATED-RELATED"/>
    <property type="match status" value="1"/>
</dbReference>
<evidence type="ECO:0000256" key="3">
    <source>
        <dbReference type="ARBA" id="ARBA00022992"/>
    </source>
</evidence>
<evidence type="ECO:0000256" key="6">
    <source>
        <dbReference type="SAM" id="Phobius"/>
    </source>
</evidence>
<reference evidence="8" key="1">
    <citation type="journal article" date="2022" name="Plant J.">
        <title>Strategies of tolerance reflected in two North American maple genomes.</title>
        <authorList>
            <person name="McEvoy S.L."/>
            <person name="Sezen U.U."/>
            <person name="Trouern-Trend A."/>
            <person name="McMahon S.M."/>
            <person name="Schaberg P.G."/>
            <person name="Yang J."/>
            <person name="Wegrzyn J.L."/>
            <person name="Swenson N.G."/>
        </authorList>
    </citation>
    <scope>NUCLEOTIDE SEQUENCE</scope>
    <source>
        <strain evidence="8">91603</strain>
    </source>
</reference>
<organism evidence="8 9">
    <name type="scientific">Acer negundo</name>
    <name type="common">Box elder</name>
    <dbReference type="NCBI Taxonomy" id="4023"/>
    <lineage>
        <taxon>Eukaryota</taxon>
        <taxon>Viridiplantae</taxon>
        <taxon>Streptophyta</taxon>
        <taxon>Embryophyta</taxon>
        <taxon>Tracheophyta</taxon>
        <taxon>Spermatophyta</taxon>
        <taxon>Magnoliopsida</taxon>
        <taxon>eudicotyledons</taxon>
        <taxon>Gunneridae</taxon>
        <taxon>Pentapetalae</taxon>
        <taxon>rosids</taxon>
        <taxon>malvids</taxon>
        <taxon>Sapindales</taxon>
        <taxon>Sapindaceae</taxon>
        <taxon>Hippocastanoideae</taxon>
        <taxon>Acereae</taxon>
        <taxon>Acer</taxon>
    </lineage>
</organism>
<dbReference type="GO" id="GO:0030553">
    <property type="term" value="F:cGMP binding"/>
    <property type="evidence" value="ECO:0007669"/>
    <property type="project" value="UniProtKB-KW"/>
</dbReference>
<dbReference type="SUPFAM" id="SSF51206">
    <property type="entry name" value="cAMP-binding domain-like"/>
    <property type="match status" value="1"/>
</dbReference>
<evidence type="ECO:0000313" key="8">
    <source>
        <dbReference type="EMBL" id="KAI9160784.1"/>
    </source>
</evidence>
<keyword evidence="6" id="KW-0812">Transmembrane</keyword>
<dbReference type="EMBL" id="JAJSOW010000106">
    <property type="protein sequence ID" value="KAI9160784.1"/>
    <property type="molecule type" value="Genomic_DNA"/>
</dbReference>
<keyword evidence="5" id="KW-0407">Ion channel</keyword>
<evidence type="ECO:0000256" key="2">
    <source>
        <dbReference type="ARBA" id="ARBA00022860"/>
    </source>
</evidence>
<evidence type="ECO:0000256" key="1">
    <source>
        <dbReference type="ARBA" id="ARBA00022535"/>
    </source>
</evidence>
<keyword evidence="2" id="KW-0112">Calmodulin-binding</keyword>
<comment type="caution">
    <text evidence="8">The sequence shown here is derived from an EMBL/GenBank/DDBJ whole genome shotgun (WGS) entry which is preliminary data.</text>
</comment>
<dbReference type="GO" id="GO:0030552">
    <property type="term" value="F:cAMP binding"/>
    <property type="evidence" value="ECO:0007669"/>
    <property type="project" value="UniProtKB-KW"/>
</dbReference>
<gene>
    <name evidence="8" type="ORF">LWI28_011542</name>
</gene>
<dbReference type="PROSITE" id="PS50042">
    <property type="entry name" value="CNMP_BINDING_3"/>
    <property type="match status" value="1"/>
</dbReference>
<keyword evidence="6" id="KW-0472">Membrane</keyword>